<protein>
    <submittedName>
        <fullName evidence="1">Uncharacterized protein</fullName>
    </submittedName>
</protein>
<evidence type="ECO:0000313" key="2">
    <source>
        <dbReference type="Proteomes" id="UP000001660"/>
    </source>
</evidence>
<keyword evidence="2" id="KW-1185">Reference proteome</keyword>
<proteinExistence type="predicted"/>
<dbReference type="HOGENOM" id="CLU_2599510_0_0_0"/>
<reference evidence="1 2" key="1">
    <citation type="journal article" date="2010" name="Proc. Natl. Acad. Sci. U.S.A.">
        <title>A Nitrospira metagenome illuminates the physiology and evolution of globally important nitrite-oxidizing bacteria.</title>
        <authorList>
            <person name="Lucker S."/>
            <person name="Wagner M."/>
            <person name="Maixner F."/>
            <person name="Pelletier E."/>
            <person name="Koch H."/>
            <person name="Vacherie B."/>
            <person name="Rattei T."/>
            <person name="Sinninghe Damste J."/>
            <person name="Spieck E."/>
            <person name="Le Paslier D."/>
            <person name="Daims H."/>
        </authorList>
    </citation>
    <scope>NUCLEOTIDE SEQUENCE [LARGE SCALE GENOMIC DNA]</scope>
</reference>
<gene>
    <name evidence="1" type="ORF">NIDE0791</name>
</gene>
<sequence>MLQAISGNAAWDDSSALSQKIPQQADILEVNRRLIDTKPARLAALKKPTASASAIPAISSFHTRLRLLQLFVFVRRFFV</sequence>
<evidence type="ECO:0000313" key="1">
    <source>
        <dbReference type="EMBL" id="CBK40558.1"/>
    </source>
</evidence>
<dbReference type="EMBL" id="FP929003">
    <property type="protein sequence ID" value="CBK40558.1"/>
    <property type="molecule type" value="Genomic_DNA"/>
</dbReference>
<accession>D8PBE9</accession>
<dbReference type="KEGG" id="nde:NIDE0791"/>
<organism evidence="1 2">
    <name type="scientific">Nitrospira defluvii</name>
    <dbReference type="NCBI Taxonomy" id="330214"/>
    <lineage>
        <taxon>Bacteria</taxon>
        <taxon>Pseudomonadati</taxon>
        <taxon>Nitrospirota</taxon>
        <taxon>Nitrospiria</taxon>
        <taxon>Nitrospirales</taxon>
        <taxon>Nitrospiraceae</taxon>
        <taxon>Nitrospira</taxon>
    </lineage>
</organism>
<dbReference type="AlphaFoldDB" id="D8PBE9"/>
<dbReference type="Proteomes" id="UP000001660">
    <property type="component" value="Chromosome"/>
</dbReference>
<name>D8PBE9_9BACT</name>